<gene>
    <name evidence="2" type="ORF">SCFA_720008</name>
</gene>
<dbReference type="AlphaFoldDB" id="A0A485M6G5"/>
<organism evidence="2">
    <name type="scientific">anaerobic digester metagenome</name>
    <dbReference type="NCBI Taxonomy" id="1263854"/>
    <lineage>
        <taxon>unclassified sequences</taxon>
        <taxon>metagenomes</taxon>
        <taxon>ecological metagenomes</taxon>
    </lineage>
</organism>
<dbReference type="InterPro" id="IPR006680">
    <property type="entry name" value="Amidohydro-rel"/>
</dbReference>
<feature type="domain" description="Amidohydrolase-related" evidence="1">
    <location>
        <begin position="104"/>
        <end position="303"/>
    </location>
</feature>
<dbReference type="EMBL" id="CAADRM010000139">
    <property type="protein sequence ID" value="VFU17839.1"/>
    <property type="molecule type" value="Genomic_DNA"/>
</dbReference>
<proteinExistence type="predicted"/>
<reference evidence="2" key="1">
    <citation type="submission" date="2019-03" db="EMBL/GenBank/DDBJ databases">
        <authorList>
            <person name="Hao L."/>
        </authorList>
    </citation>
    <scope>NUCLEOTIDE SEQUENCE</scope>
</reference>
<dbReference type="Gene3D" id="3.20.20.140">
    <property type="entry name" value="Metal-dependent hydrolases"/>
    <property type="match status" value="1"/>
</dbReference>
<dbReference type="InterPro" id="IPR032466">
    <property type="entry name" value="Metal_Hydrolase"/>
</dbReference>
<dbReference type="SUPFAM" id="SSF51556">
    <property type="entry name" value="Metallo-dependent hydrolases"/>
    <property type="match status" value="1"/>
</dbReference>
<accession>A0A485M6G5</accession>
<evidence type="ECO:0000259" key="1">
    <source>
        <dbReference type="Pfam" id="PF04909"/>
    </source>
</evidence>
<sequence>MYSAIDIHCHLGDILFRGGGAIIHLKGVRKRPALDPLSVSEVFSYRWGLLERFFTRLFPSVIVSAQFARNAAATHENLRRAMEKAGVFLSVCMPVPPCVTGEDLLRVSRNDPAVIAFTGVDFTKDQDPASFLARDVGLGARGLKLHPILQGVSLDSVRTFEAVDAFAPHGLPVLFHCGICTYYHRADRDREVPDYGAVSHAVRLVEEFPEVNFIAGHAGLDEVREVIEELAGFPNVWVDTSFQSPRVIRELIRAFGPEKVLFASDWPWGSMAAARRAVRIACSGDRGLEQRICCTNAASLLRIPLSGASQV</sequence>
<dbReference type="GO" id="GO:0016787">
    <property type="term" value="F:hydrolase activity"/>
    <property type="evidence" value="ECO:0007669"/>
    <property type="project" value="UniProtKB-KW"/>
</dbReference>
<dbReference type="Pfam" id="PF04909">
    <property type="entry name" value="Amidohydro_2"/>
    <property type="match status" value="1"/>
</dbReference>
<protein>
    <submittedName>
        <fullName evidence="2">Amidohydrolase</fullName>
    </submittedName>
</protein>
<name>A0A485M6G5_9ZZZZ</name>
<keyword evidence="2" id="KW-0378">Hydrolase</keyword>
<evidence type="ECO:0000313" key="2">
    <source>
        <dbReference type="EMBL" id="VFU17839.1"/>
    </source>
</evidence>